<evidence type="ECO:0000259" key="2">
    <source>
        <dbReference type="Pfam" id="PF04183"/>
    </source>
</evidence>
<protein>
    <submittedName>
        <fullName evidence="4">IucA/IucC family protein</fullName>
    </submittedName>
</protein>
<sequence length="603" mass="68588">MMDKQYITKRFINTCIREDVYGLLSNNSIIETEFDIPDLPEELKAQKFWLQITAPEQTDWLPITPSDCMQYWQLVTPIWLQKTIQKPLNSYAIKSDYNDFIAVLKQSPNASDTALDSYLFELDCATEHRALARQGFASQRRYLERNINEYPSWSERLLYADQVASYLDHPYYPTARAKLGLDEADIASYSPEFAPTFTLYWVAVSKALATVCAELPSIWPSFADVGLDSNLQQTHQLFPVHPLTLPLLQQNALKNDAPQIIFAPKPAVRVQPTLSVRTVACCDAPNIHIKVPLIVRTLGNKNVRLIKSSTIYDGYWFQQTLEAIEKNDNALRGYYSHCDEAIGGHMGDDRTLAFIVRRYDDTKLANKTPVPVAALGSIMPDGRPFINHLIEQFYEGDSQVWLKNYIQLLCHVHLNLWIKYGIALESNQQNAIILFDSNARNDSNMTLLMKDNDAARIYPKLFNDAMLQSGLASLIDIGDIKDPRIVVDDELALAQMFLTITIQLDIVAIIEMMSKHDIINRHEAYQTLTACINATLQSLSAQGYDTHLARQVLLEDKNWYIKYLLYAGSLLSKEQSGATDINKFYGKSAPNTLRLMQLHKQDS</sequence>
<organism evidence="4 5">
    <name type="scientific">Psychrobacter glacincola</name>
    <dbReference type="NCBI Taxonomy" id="56810"/>
    <lineage>
        <taxon>Bacteria</taxon>
        <taxon>Pseudomonadati</taxon>
        <taxon>Pseudomonadota</taxon>
        <taxon>Gammaproteobacteria</taxon>
        <taxon>Moraxellales</taxon>
        <taxon>Moraxellaceae</taxon>
        <taxon>Psychrobacter</taxon>
    </lineage>
</organism>
<evidence type="ECO:0000256" key="1">
    <source>
        <dbReference type="ARBA" id="ARBA00007832"/>
    </source>
</evidence>
<comment type="caution">
    <text evidence="4">The sequence shown here is derived from an EMBL/GenBank/DDBJ whole genome shotgun (WGS) entry which is preliminary data.</text>
</comment>
<evidence type="ECO:0000313" key="4">
    <source>
        <dbReference type="EMBL" id="MFC6380780.1"/>
    </source>
</evidence>
<gene>
    <name evidence="4" type="ORF">ACFP58_04725</name>
</gene>
<evidence type="ECO:0000259" key="3">
    <source>
        <dbReference type="Pfam" id="PF06276"/>
    </source>
</evidence>
<comment type="similarity">
    <text evidence="1">Belongs to the IucA/IucC family.</text>
</comment>
<feature type="domain" description="Aerobactin siderophore biosynthesis IucA/IucC N-terminal" evidence="2">
    <location>
        <begin position="165"/>
        <end position="375"/>
    </location>
</feature>
<dbReference type="PANTHER" id="PTHR34384:SF5">
    <property type="entry name" value="L-2,3-DIAMINOPROPANOATE--CITRATE LIGASE"/>
    <property type="match status" value="1"/>
</dbReference>
<dbReference type="PANTHER" id="PTHR34384">
    <property type="entry name" value="L-2,3-DIAMINOPROPANOATE--CITRATE LIGASE"/>
    <property type="match status" value="1"/>
</dbReference>
<dbReference type="Proteomes" id="UP001596264">
    <property type="component" value="Unassembled WGS sequence"/>
</dbReference>
<name>A0ABW1W4A4_9GAMM</name>
<accession>A0ABW1W4A4</accession>
<keyword evidence="5" id="KW-1185">Reference proteome</keyword>
<dbReference type="InterPro" id="IPR022770">
    <property type="entry name" value="IucA/IucC-like_C"/>
</dbReference>
<reference evidence="5" key="1">
    <citation type="journal article" date="2019" name="Int. J. Syst. Evol. Microbiol.">
        <title>The Global Catalogue of Microorganisms (GCM) 10K type strain sequencing project: providing services to taxonomists for standard genome sequencing and annotation.</title>
        <authorList>
            <consortium name="The Broad Institute Genomics Platform"/>
            <consortium name="The Broad Institute Genome Sequencing Center for Infectious Disease"/>
            <person name="Wu L."/>
            <person name="Ma J."/>
        </authorList>
    </citation>
    <scope>NUCLEOTIDE SEQUENCE [LARGE SCALE GENOMIC DNA]</scope>
    <source>
        <strain evidence="5">CCM 2050</strain>
    </source>
</reference>
<dbReference type="Pfam" id="PF06276">
    <property type="entry name" value="FhuF"/>
    <property type="match status" value="1"/>
</dbReference>
<dbReference type="RefSeq" id="WP_227691808.1">
    <property type="nucleotide sequence ID" value="NZ_CAJGZK010000001.1"/>
</dbReference>
<proteinExistence type="inferred from homology"/>
<dbReference type="Pfam" id="PF04183">
    <property type="entry name" value="IucA_IucC"/>
    <property type="match status" value="1"/>
</dbReference>
<dbReference type="EMBL" id="JBHSTZ010000014">
    <property type="protein sequence ID" value="MFC6380780.1"/>
    <property type="molecule type" value="Genomic_DNA"/>
</dbReference>
<dbReference type="InterPro" id="IPR037455">
    <property type="entry name" value="LucA/IucC-like"/>
</dbReference>
<dbReference type="Gene3D" id="1.10.510.40">
    <property type="match status" value="1"/>
</dbReference>
<evidence type="ECO:0000313" key="5">
    <source>
        <dbReference type="Proteomes" id="UP001596264"/>
    </source>
</evidence>
<dbReference type="InterPro" id="IPR007310">
    <property type="entry name" value="Aerobactin_biosyn_IucA/IucC_N"/>
</dbReference>
<feature type="domain" description="Aerobactin siderophore biosynthesis IucA/IucC-like C-terminal" evidence="3">
    <location>
        <begin position="401"/>
        <end position="558"/>
    </location>
</feature>